<gene>
    <name evidence="2" type="ORF">MOBT1_001500</name>
</gene>
<evidence type="ECO:0000313" key="2">
    <source>
        <dbReference type="EMBL" id="WFD02815.1"/>
    </source>
</evidence>
<feature type="compositionally biased region" description="Polar residues" evidence="1">
    <location>
        <begin position="1"/>
        <end position="11"/>
    </location>
</feature>
<sequence>MVNAKQLTTTKEPAAPVDPLGAAPLHGPPREKHIVVVLGVGPGLGLAIARVFAAQGYATAILSRTKSRLDQFATELDALAHERLRRDGHPATGVLSRAFACDMLQQHTIHQAIADIQAAWPDRLIGTCAYNGSIRKRGEFLRLHMDQLKESIDASVFAFFTFAQLTLSKMIEHNQGGTLLVTGATSSVRGREGFVPFAAASTYIHTHGTEGALRNMCQSLAREFGEKNVHVAHIIVDGLIESKTALEFFKLPTNERFTDGNALVPDQMAKTWLFLAQQHPSTWTAELDLRPAKEKF</sequence>
<dbReference type="InterPro" id="IPR036291">
    <property type="entry name" value="NAD(P)-bd_dom_sf"/>
</dbReference>
<accession>A0AAF0E0M6</accession>
<evidence type="ECO:0000256" key="1">
    <source>
        <dbReference type="SAM" id="MobiDB-lite"/>
    </source>
</evidence>
<keyword evidence="3" id="KW-1185">Reference proteome</keyword>
<dbReference type="AlphaFoldDB" id="A0AAF0E0M6"/>
<reference evidence="2" key="1">
    <citation type="submission" date="2023-03" db="EMBL/GenBank/DDBJ databases">
        <title>Mating type loci evolution in Malassezia.</title>
        <authorList>
            <person name="Coelho M.A."/>
        </authorList>
    </citation>
    <scope>NUCLEOTIDE SEQUENCE</scope>
    <source>
        <strain evidence="2">CBS 7876</strain>
    </source>
</reference>
<dbReference type="PRINTS" id="PR00081">
    <property type="entry name" value="GDHRDH"/>
</dbReference>
<name>A0AAF0E0M6_9BASI</name>
<evidence type="ECO:0000313" key="3">
    <source>
        <dbReference type="Proteomes" id="UP001214603"/>
    </source>
</evidence>
<dbReference type="EMBL" id="CP119935">
    <property type="protein sequence ID" value="WFD02815.1"/>
    <property type="molecule type" value="Genomic_DNA"/>
</dbReference>
<dbReference type="Pfam" id="PF00106">
    <property type="entry name" value="adh_short"/>
    <property type="match status" value="1"/>
</dbReference>
<dbReference type="SUPFAM" id="SSF51735">
    <property type="entry name" value="NAD(P)-binding Rossmann-fold domains"/>
    <property type="match status" value="1"/>
</dbReference>
<dbReference type="InterPro" id="IPR002347">
    <property type="entry name" value="SDR_fam"/>
</dbReference>
<dbReference type="Proteomes" id="UP001214603">
    <property type="component" value="Chromosome 2"/>
</dbReference>
<dbReference type="Gene3D" id="3.40.50.720">
    <property type="entry name" value="NAD(P)-binding Rossmann-like Domain"/>
    <property type="match status" value="1"/>
</dbReference>
<proteinExistence type="predicted"/>
<protein>
    <submittedName>
        <fullName evidence="2">Uncharacterized protein</fullName>
    </submittedName>
</protein>
<organism evidence="2 3">
    <name type="scientific">Malassezia obtusa</name>
    <dbReference type="NCBI Taxonomy" id="76774"/>
    <lineage>
        <taxon>Eukaryota</taxon>
        <taxon>Fungi</taxon>
        <taxon>Dikarya</taxon>
        <taxon>Basidiomycota</taxon>
        <taxon>Ustilaginomycotina</taxon>
        <taxon>Malasseziomycetes</taxon>
        <taxon>Malasseziales</taxon>
        <taxon>Malasseziaceae</taxon>
        <taxon>Malassezia</taxon>
    </lineage>
</organism>
<dbReference type="PANTHER" id="PTHR43431">
    <property type="entry name" value="OXIDOREDUCTASE, SHORT CHAIN DEHYDROGENASE/REDUCTASE FAMILY (AFU_ORTHOLOGUE AFUA_5G14000)"/>
    <property type="match status" value="1"/>
</dbReference>
<feature type="region of interest" description="Disordered" evidence="1">
    <location>
        <begin position="1"/>
        <end position="25"/>
    </location>
</feature>
<dbReference type="PANTHER" id="PTHR43431:SF7">
    <property type="entry name" value="OXIDOREDUCTASE, SHORT CHAIN DEHYDROGENASE_REDUCTASE FAMILY (AFU_ORTHOLOGUE AFUA_5G14000)"/>
    <property type="match status" value="1"/>
</dbReference>